<dbReference type="Pfam" id="PF01263">
    <property type="entry name" value="Aldose_epim"/>
    <property type="match status" value="1"/>
</dbReference>
<dbReference type="SUPFAM" id="SSF74650">
    <property type="entry name" value="Galactose mutarotase-like"/>
    <property type="match status" value="1"/>
</dbReference>
<keyword evidence="1" id="KW-0413">Isomerase</keyword>
<reference evidence="1 2" key="1">
    <citation type="submission" date="2020-10" db="EMBL/GenBank/DDBJ databases">
        <title>Complete genome sequence of Corynebacterium massiliense DSM 45435, type strain of Corynebacterium massiliense.</title>
        <authorList>
            <person name="Busche T."/>
            <person name="Kalinowski J."/>
            <person name="Ruckert C."/>
        </authorList>
    </citation>
    <scope>NUCLEOTIDE SEQUENCE [LARGE SCALE GENOMIC DNA]</scope>
    <source>
        <strain evidence="1 2">DSM 45435</strain>
    </source>
</reference>
<organism evidence="1 2">
    <name type="scientific">Corynebacterium massiliense DSM 45435</name>
    <dbReference type="NCBI Taxonomy" id="1121364"/>
    <lineage>
        <taxon>Bacteria</taxon>
        <taxon>Bacillati</taxon>
        <taxon>Actinomycetota</taxon>
        <taxon>Actinomycetes</taxon>
        <taxon>Mycobacteriales</taxon>
        <taxon>Corynebacteriaceae</taxon>
        <taxon>Corynebacterium</taxon>
    </lineage>
</organism>
<accession>A0ABY7U885</accession>
<dbReference type="Proteomes" id="UP001220064">
    <property type="component" value="Chromosome"/>
</dbReference>
<protein>
    <submittedName>
        <fullName evidence="1">Aldose 1-epimerase</fullName>
        <ecNumber evidence="1">5.1.3.3</ecNumber>
    </submittedName>
</protein>
<dbReference type="Gene3D" id="2.70.98.10">
    <property type="match status" value="1"/>
</dbReference>
<evidence type="ECO:0000313" key="1">
    <source>
        <dbReference type="EMBL" id="WCZ31948.1"/>
    </source>
</evidence>
<dbReference type="GO" id="GO:0004034">
    <property type="term" value="F:aldose 1-epimerase activity"/>
    <property type="evidence" value="ECO:0007669"/>
    <property type="project" value="UniProtKB-EC"/>
</dbReference>
<dbReference type="EMBL" id="CP063189">
    <property type="protein sequence ID" value="WCZ31948.1"/>
    <property type="molecule type" value="Genomic_DNA"/>
</dbReference>
<proteinExistence type="predicted"/>
<gene>
    <name evidence="1" type="primary">galM</name>
    <name evidence="1" type="ORF">CMASS_02445</name>
</gene>
<dbReference type="InterPro" id="IPR014718">
    <property type="entry name" value="GH-type_carb-bd"/>
</dbReference>
<keyword evidence="2" id="KW-1185">Reference proteome</keyword>
<sequence length="312" mass="33521">MNLWLQKVDAKLNNLTPVYTIRADGYAAQIAAFGGGVKSLTFRGAPLVETYDGFPPLAAGVVLAPWPNRIADGTYTWRGERHQLPITEPERNNAIHGFVADRVWECVSHSVGSVTLAVNIAPQAGYPWFVRLVARYALGRDGLTATFHAESPHPEVPYAFGWHTYLTAGGAPTDTCRLTLNTTTDVELDGARNLPTGVERPAQFKDAAVAGLELDHCFSAPTGVRAELADAHGLRTRLECSGDVRWAQVYTPHDYPGRGRAIAVEPMSAPPNAFATGTGVRTLPATDWVRLSAADTGTAADTGFFGHGNVEN</sequence>
<name>A0ABY7U885_9CORY</name>
<dbReference type="InterPro" id="IPR008183">
    <property type="entry name" value="Aldose_1/G6P_1-epimerase"/>
</dbReference>
<evidence type="ECO:0000313" key="2">
    <source>
        <dbReference type="Proteomes" id="UP001220064"/>
    </source>
</evidence>
<dbReference type="InterPro" id="IPR011013">
    <property type="entry name" value="Gal_mutarotase_sf_dom"/>
</dbReference>
<dbReference type="EC" id="5.1.3.3" evidence="1"/>